<evidence type="ECO:0000256" key="6">
    <source>
        <dbReference type="ARBA" id="ARBA00022650"/>
    </source>
</evidence>
<organism evidence="18 19">
    <name type="scientific">Clavelina lepadiformis</name>
    <name type="common">Light-bulb sea squirt</name>
    <name type="synonym">Ascidia lepadiformis</name>
    <dbReference type="NCBI Taxonomy" id="159417"/>
    <lineage>
        <taxon>Eukaryota</taxon>
        <taxon>Metazoa</taxon>
        <taxon>Chordata</taxon>
        <taxon>Tunicata</taxon>
        <taxon>Ascidiacea</taxon>
        <taxon>Aplousobranchia</taxon>
        <taxon>Clavelinidae</taxon>
        <taxon>Clavelina</taxon>
    </lineage>
</organism>
<dbReference type="SUPFAM" id="SSF51735">
    <property type="entry name" value="NAD(P)-binding Rossmann-fold domains"/>
    <property type="match status" value="1"/>
</dbReference>
<evidence type="ECO:0000256" key="3">
    <source>
        <dbReference type="ARBA" id="ARBA00005525"/>
    </source>
</evidence>
<feature type="region of interest" description="Disordered" evidence="16">
    <location>
        <begin position="166"/>
        <end position="185"/>
    </location>
</feature>
<comment type="similarity">
    <text evidence="4 15">Belongs to the MINDY deubiquitinase family. FAM188 subfamily.</text>
</comment>
<evidence type="ECO:0000256" key="5">
    <source>
        <dbReference type="ARBA" id="ARBA00022605"/>
    </source>
</evidence>
<dbReference type="SUPFAM" id="SSF48179">
    <property type="entry name" value="6-phosphogluconate dehydrogenase C-terminal domain-like"/>
    <property type="match status" value="1"/>
</dbReference>
<comment type="caution">
    <text evidence="18">The sequence shown here is derived from an EMBL/GenBank/DDBJ whole genome shotgun (WGS) entry which is preliminary data.</text>
</comment>
<sequence length="914" mass="100211">MELTDVEGLASSIIREFLSRKKCKETLRTLDEEFPRKENSINNRTKLSQTLYIEGWMQKNKNLPTPFRTMLEVILHNVLMTNKPDDVSNVAPKSLPSDDRQRSLNKSPLERPLSAPVSAVKPSRLAGNKINNSLYVESLDDVDPVDTKQKNDALVKPVKLAMSASEVKYSGNSSRKASHPSSRTQFTMDDDVRMDRDFRINAQKQIANPQFDFDKMTLDDKLEKLKTTSVLEMLSATPDKPLRSSGKKNKAFSENTFDQSCIKSDAKSFRNTNSPGANVFSNSQVSKACVLYDFDVAKTLKSLIFGSPKLSFSSEWLDQNLSFSSVEFDRPDDLRYGIIQKKGGPCGVLAAIQAILLKHLIFISGVNGAPKTRLNVSDKTRTDCLAETVSEILWRAGDETSASFAVLSPRQQFSIDAHSYRPDGVTECITLLNFTTLLDLKAAVQKHIKSYECGKAGCILLLYSAILSRGIDAVKADMDEEDGKLLGAHGYCTQEMINLLLDGRATSNAFDGTVKLDQHTVLKGVRRRAEVGLLSLFEHYGSCKIGENYKTPKYPIWLICSESHFTVLFGVEKGLVSSAGSKSMFDLYYYDGLARQDEVISLSVDLVNKASDYEIKGDLVPPLEHCIRTKWPRAKAQRVRISAMANIQEKVGFIGGGEMAYAVAMGMLAGGLVKPDQMCVSNPSSGKLERFKEVKISTTHDNMEIWKSCDIIVLCVKPQVYPAVVKEIHDSKFDGRSCLVLSVMAGIDSARMEKDFSWARVIRTMPNTPCLVKAGVFLYCKSKTSTDKDMDVTKSLLSSCSECILLPEHLIGAATAISGCGVAYFFTAMDALADGAVKMGVPRATALRLAALTLVGSGQMHLQTGSHPGVLKDAVTSPGGVTICALHALDKGGFRAALIDAVEAASKKSTDLGK</sequence>
<comment type="pathway">
    <text evidence="2 14">Amino-acid biosynthesis; L-proline biosynthesis; L-proline from L-glutamate 5-semialdehyde: step 1/1.</text>
</comment>
<dbReference type="Pfam" id="PF14748">
    <property type="entry name" value="P5CR_dimer"/>
    <property type="match status" value="1"/>
</dbReference>
<comment type="catalytic activity">
    <reaction evidence="13">
        <text>L-proline + NAD(+) = (S)-1-pyrroline-5-carboxylate + NADH + 2 H(+)</text>
        <dbReference type="Rhea" id="RHEA:14105"/>
        <dbReference type="ChEBI" id="CHEBI:15378"/>
        <dbReference type="ChEBI" id="CHEBI:17388"/>
        <dbReference type="ChEBI" id="CHEBI:57540"/>
        <dbReference type="ChEBI" id="CHEBI:57945"/>
        <dbReference type="ChEBI" id="CHEBI:60039"/>
        <dbReference type="EC" id="1.5.1.2"/>
    </reaction>
    <physiologicalReaction direction="right-to-left" evidence="13">
        <dbReference type="Rhea" id="RHEA:14107"/>
    </physiologicalReaction>
</comment>
<evidence type="ECO:0000256" key="10">
    <source>
        <dbReference type="ARBA" id="ARBA00022807"/>
    </source>
</evidence>
<protein>
    <recommendedName>
        <fullName evidence="14 15">Multifunctional fusion protein</fullName>
    </recommendedName>
    <domain>
        <recommendedName>
            <fullName evidence="14">Pyrroline-5-carboxylate reductase</fullName>
            <ecNumber evidence="14">1.5.1.2</ecNumber>
        </recommendedName>
    </domain>
    <domain>
        <recommendedName>
            <fullName evidence="15">Ubiquitin carboxyl-terminal hydrolase MINDY</fullName>
            <ecNumber evidence="15">3.4.19.12</ecNumber>
        </recommendedName>
    </domain>
</protein>
<gene>
    <name evidence="18" type="ORF">CVLEPA_LOCUS7701</name>
</gene>
<dbReference type="InterPro" id="IPR039785">
    <property type="entry name" value="MINY3/4"/>
</dbReference>
<feature type="region of interest" description="Disordered" evidence="16">
    <location>
        <begin position="85"/>
        <end position="120"/>
    </location>
</feature>
<dbReference type="InterPro" id="IPR053790">
    <property type="entry name" value="P5CR-like_CS"/>
</dbReference>
<dbReference type="InterPro" id="IPR029036">
    <property type="entry name" value="P5CR_dimer"/>
</dbReference>
<keyword evidence="7 15" id="KW-0645">Protease</keyword>
<dbReference type="InterPro" id="IPR028939">
    <property type="entry name" value="P5C_Rdtase_cat_N"/>
</dbReference>
<evidence type="ECO:0000256" key="13">
    <source>
        <dbReference type="ARBA" id="ARBA00049875"/>
    </source>
</evidence>
<dbReference type="InterPro" id="IPR059022">
    <property type="entry name" value="MINDY4_N"/>
</dbReference>
<dbReference type="InterPro" id="IPR000304">
    <property type="entry name" value="Pyrroline-COOH_reductase"/>
</dbReference>
<dbReference type="PROSITE" id="PS00521">
    <property type="entry name" value="P5CR"/>
    <property type="match status" value="1"/>
</dbReference>
<dbReference type="EC" id="3.4.19.12" evidence="15"/>
<evidence type="ECO:0000313" key="18">
    <source>
        <dbReference type="EMBL" id="CAK8677702.1"/>
    </source>
</evidence>
<dbReference type="HAMAP" id="MF_01925">
    <property type="entry name" value="P5C_reductase"/>
    <property type="match status" value="1"/>
</dbReference>
<keyword evidence="9 15" id="KW-0378">Hydrolase</keyword>
<evidence type="ECO:0000256" key="2">
    <source>
        <dbReference type="ARBA" id="ARBA00005205"/>
    </source>
</evidence>
<dbReference type="Pfam" id="PF26038">
    <property type="entry name" value="Dimer_MINDY4_N"/>
    <property type="match status" value="1"/>
</dbReference>
<keyword evidence="8 15" id="KW-0833">Ubl conjugation pathway</keyword>
<evidence type="ECO:0000256" key="7">
    <source>
        <dbReference type="ARBA" id="ARBA00022670"/>
    </source>
</evidence>
<dbReference type="SMART" id="SM01174">
    <property type="entry name" value="DUF4205"/>
    <property type="match status" value="1"/>
</dbReference>
<feature type="domain" description="Deubiquitinating enzyme MINDY-3/4 conserved" evidence="17">
    <location>
        <begin position="301"/>
        <end position="640"/>
    </location>
</feature>
<comment type="function">
    <text evidence="15">Hydrolase that can remove 'Lys-48'-linked conjugated ubiquitin from proteins.</text>
</comment>
<dbReference type="EC" id="1.5.1.2" evidence="14"/>
<evidence type="ECO:0000313" key="19">
    <source>
        <dbReference type="Proteomes" id="UP001642483"/>
    </source>
</evidence>
<dbReference type="InterPro" id="IPR008927">
    <property type="entry name" value="6-PGluconate_DH-like_C_sf"/>
</dbReference>
<comment type="catalytic activity">
    <reaction evidence="1 15">
        <text>Thiol-dependent hydrolysis of ester, thioester, amide, peptide and isopeptide bonds formed by the C-terminal Gly of ubiquitin (a 76-residue protein attached to proteins as an intracellular targeting signal).</text>
        <dbReference type="EC" id="3.4.19.12"/>
    </reaction>
</comment>
<keyword evidence="19" id="KW-1185">Reference proteome</keyword>
<dbReference type="PANTHER" id="PTHR12473:SF8">
    <property type="entry name" value="UBIQUITIN CARBOXYL-TERMINAL HYDROLASE MINDY-4-RELATED"/>
    <property type="match status" value="1"/>
</dbReference>
<dbReference type="InterPro" id="IPR025257">
    <property type="entry name" value="MINDY-3/4_CD"/>
</dbReference>
<keyword evidence="10 15" id="KW-0788">Thiol protease</keyword>
<dbReference type="Pfam" id="PF03807">
    <property type="entry name" value="F420_oxidored"/>
    <property type="match status" value="1"/>
</dbReference>
<keyword evidence="14" id="KW-0560">Oxidoreductase</keyword>
<keyword evidence="6 14" id="KW-0641">Proline biosynthesis</keyword>
<evidence type="ECO:0000256" key="9">
    <source>
        <dbReference type="ARBA" id="ARBA00022801"/>
    </source>
</evidence>
<evidence type="ECO:0000256" key="11">
    <source>
        <dbReference type="ARBA" id="ARBA00037630"/>
    </source>
</evidence>
<dbReference type="Gene3D" id="1.10.3730.10">
    <property type="entry name" value="ProC C-terminal domain-like"/>
    <property type="match status" value="1"/>
</dbReference>
<dbReference type="NCBIfam" id="TIGR00112">
    <property type="entry name" value="proC"/>
    <property type="match status" value="1"/>
</dbReference>
<comment type="catalytic activity">
    <reaction evidence="12">
        <text>L-proline + NADP(+) = (S)-1-pyrroline-5-carboxylate + NADPH + 2 H(+)</text>
        <dbReference type="Rhea" id="RHEA:14109"/>
        <dbReference type="ChEBI" id="CHEBI:15378"/>
        <dbReference type="ChEBI" id="CHEBI:17388"/>
        <dbReference type="ChEBI" id="CHEBI:57783"/>
        <dbReference type="ChEBI" id="CHEBI:58349"/>
        <dbReference type="ChEBI" id="CHEBI:60039"/>
        <dbReference type="EC" id="1.5.1.2"/>
    </reaction>
    <physiologicalReaction direction="right-to-left" evidence="12">
        <dbReference type="Rhea" id="RHEA:14111"/>
    </physiologicalReaction>
</comment>
<dbReference type="EMBL" id="CAWYQH010000046">
    <property type="protein sequence ID" value="CAK8677702.1"/>
    <property type="molecule type" value="Genomic_DNA"/>
</dbReference>
<feature type="compositionally biased region" description="Polar residues" evidence="16">
    <location>
        <begin position="170"/>
        <end position="185"/>
    </location>
</feature>
<evidence type="ECO:0000256" key="4">
    <source>
        <dbReference type="ARBA" id="ARBA00011074"/>
    </source>
</evidence>
<dbReference type="Pfam" id="PF13898">
    <property type="entry name" value="MINDY-3_4_CD"/>
    <property type="match status" value="1"/>
</dbReference>
<comment type="similarity">
    <text evidence="3 14">Belongs to the pyrroline-5-carboxylate reductase family.</text>
</comment>
<proteinExistence type="inferred from homology"/>
<dbReference type="Proteomes" id="UP001642483">
    <property type="component" value="Unassembled WGS sequence"/>
</dbReference>
<comment type="function">
    <text evidence="11">Probable hydrolase that can remove 'Lys-48'-linked conjugated ubiquitin from proteins.</text>
</comment>
<evidence type="ECO:0000256" key="15">
    <source>
        <dbReference type="RuleBase" id="RU367088"/>
    </source>
</evidence>
<dbReference type="InterPro" id="IPR036291">
    <property type="entry name" value="NAD(P)-bd_dom_sf"/>
</dbReference>
<evidence type="ECO:0000256" key="1">
    <source>
        <dbReference type="ARBA" id="ARBA00000707"/>
    </source>
</evidence>
<evidence type="ECO:0000259" key="17">
    <source>
        <dbReference type="SMART" id="SM01174"/>
    </source>
</evidence>
<evidence type="ECO:0000256" key="16">
    <source>
        <dbReference type="SAM" id="MobiDB-lite"/>
    </source>
</evidence>
<keyword evidence="14" id="KW-0521">NADP</keyword>
<keyword evidence="5 14" id="KW-0028">Amino-acid biosynthesis</keyword>
<evidence type="ECO:0000256" key="12">
    <source>
        <dbReference type="ARBA" id="ARBA00049867"/>
    </source>
</evidence>
<evidence type="ECO:0000256" key="8">
    <source>
        <dbReference type="ARBA" id="ARBA00022786"/>
    </source>
</evidence>
<name>A0ABP0FH71_CLALP</name>
<accession>A0ABP0FH71</accession>
<evidence type="ECO:0000256" key="14">
    <source>
        <dbReference type="RuleBase" id="RU003903"/>
    </source>
</evidence>
<dbReference type="Gene3D" id="3.40.50.720">
    <property type="entry name" value="NAD(P)-binding Rossmann-like Domain"/>
    <property type="match status" value="1"/>
</dbReference>
<reference evidence="18 19" key="1">
    <citation type="submission" date="2024-02" db="EMBL/GenBank/DDBJ databases">
        <authorList>
            <person name="Daric V."/>
            <person name="Darras S."/>
        </authorList>
    </citation>
    <scope>NUCLEOTIDE SEQUENCE [LARGE SCALE GENOMIC DNA]</scope>
</reference>
<dbReference type="PANTHER" id="PTHR12473">
    <property type="entry name" value="UBIQUITIN CARBOXYL-TERMINAL HYDROLASE MINDY-4-RELATED"/>
    <property type="match status" value="1"/>
</dbReference>